<dbReference type="Proteomes" id="UP000267096">
    <property type="component" value="Unassembled WGS sequence"/>
</dbReference>
<evidence type="ECO:0000313" key="3">
    <source>
        <dbReference type="Proteomes" id="UP000267096"/>
    </source>
</evidence>
<reference evidence="2 3" key="2">
    <citation type="submission" date="2018-11" db="EMBL/GenBank/DDBJ databases">
        <authorList>
            <consortium name="Pathogen Informatics"/>
        </authorList>
    </citation>
    <scope>NUCLEOTIDE SEQUENCE [LARGE SCALE GENOMIC DNA]</scope>
</reference>
<proteinExistence type="predicted"/>
<feature type="compositionally biased region" description="Low complexity" evidence="1">
    <location>
        <begin position="16"/>
        <end position="39"/>
    </location>
</feature>
<dbReference type="AlphaFoldDB" id="A0A0M3J8I6"/>
<organism evidence="4">
    <name type="scientific">Anisakis simplex</name>
    <name type="common">Herring worm</name>
    <dbReference type="NCBI Taxonomy" id="6269"/>
    <lineage>
        <taxon>Eukaryota</taxon>
        <taxon>Metazoa</taxon>
        <taxon>Ecdysozoa</taxon>
        <taxon>Nematoda</taxon>
        <taxon>Chromadorea</taxon>
        <taxon>Rhabditida</taxon>
        <taxon>Spirurina</taxon>
        <taxon>Ascaridomorpha</taxon>
        <taxon>Ascaridoidea</taxon>
        <taxon>Anisakidae</taxon>
        <taxon>Anisakis</taxon>
        <taxon>Anisakis simplex complex</taxon>
    </lineage>
</organism>
<name>A0A0M3J8I6_ANISI</name>
<dbReference type="EMBL" id="UYRR01005963">
    <property type="protein sequence ID" value="VDK22171.1"/>
    <property type="molecule type" value="Genomic_DNA"/>
</dbReference>
<protein>
    <submittedName>
        <fullName evidence="4">Cytochrome b5 heme-binding domain-containing protein</fullName>
    </submittedName>
</protein>
<feature type="region of interest" description="Disordered" evidence="1">
    <location>
        <begin position="1"/>
        <end position="48"/>
    </location>
</feature>
<dbReference type="WBParaSite" id="ASIM_0000388901-mRNA-1">
    <property type="protein sequence ID" value="ASIM_0000388901-mRNA-1"/>
    <property type="gene ID" value="ASIM_0000388901"/>
</dbReference>
<accession>A0A0M3J8I6</accession>
<evidence type="ECO:0000313" key="4">
    <source>
        <dbReference type="WBParaSite" id="ASIM_0000388901-mRNA-1"/>
    </source>
</evidence>
<reference evidence="4" key="1">
    <citation type="submission" date="2017-02" db="UniProtKB">
        <authorList>
            <consortium name="WormBaseParasite"/>
        </authorList>
    </citation>
    <scope>IDENTIFICATION</scope>
</reference>
<keyword evidence="3" id="KW-1185">Reference proteome</keyword>
<sequence>MSDAKKVAANANGTNKTPSEPTAKSSTTTPTGPPQQSATNPLDQMPDYEIPAWASKPPNGCHLDVVKGDQLIQVFAL</sequence>
<dbReference type="OrthoDB" id="10531231at2759"/>
<gene>
    <name evidence="2" type="ORF">ASIM_LOCUS3719</name>
</gene>
<evidence type="ECO:0000313" key="2">
    <source>
        <dbReference type="EMBL" id="VDK22171.1"/>
    </source>
</evidence>
<evidence type="ECO:0000256" key="1">
    <source>
        <dbReference type="SAM" id="MobiDB-lite"/>
    </source>
</evidence>